<evidence type="ECO:0000313" key="2">
    <source>
        <dbReference type="EMBL" id="QJA69129.1"/>
    </source>
</evidence>
<evidence type="ECO:0000313" key="1">
    <source>
        <dbReference type="EMBL" id="QJA55279.1"/>
    </source>
</evidence>
<sequence>MDKNEIKEKMHAEDFGKLVYVNKLGRKVHCHGKVKHISSKGSVLFYDTDSIEYHVHADKIVSFELKEMFPEVKEYRGSPVVWDGGRLLSTRSNREVDLKR</sequence>
<accession>A0A6H2A6F6</accession>
<evidence type="ECO:0000313" key="3">
    <source>
        <dbReference type="EMBL" id="QJI04308.1"/>
    </source>
</evidence>
<reference evidence="1" key="1">
    <citation type="submission" date="2020-03" db="EMBL/GenBank/DDBJ databases">
        <title>The deep terrestrial virosphere.</title>
        <authorList>
            <person name="Holmfeldt K."/>
            <person name="Nilsson E."/>
            <person name="Simone D."/>
            <person name="Lopez-Fernandez M."/>
            <person name="Wu X."/>
            <person name="de Brujin I."/>
            <person name="Lundin D."/>
            <person name="Andersson A."/>
            <person name="Bertilsson S."/>
            <person name="Dopson M."/>
        </authorList>
    </citation>
    <scope>NUCLEOTIDE SEQUENCE</scope>
    <source>
        <strain evidence="2">MM415A05048</strain>
        <strain evidence="1">TM448A08530</strain>
        <strain evidence="3">TM448B07375</strain>
    </source>
</reference>
<organism evidence="1">
    <name type="scientific">viral metagenome</name>
    <dbReference type="NCBI Taxonomy" id="1070528"/>
    <lineage>
        <taxon>unclassified sequences</taxon>
        <taxon>metagenomes</taxon>
        <taxon>organismal metagenomes</taxon>
    </lineage>
</organism>
<proteinExistence type="predicted"/>
<protein>
    <submittedName>
        <fullName evidence="1">Uncharacterized protein</fullName>
    </submittedName>
</protein>
<dbReference type="EMBL" id="MT141679">
    <property type="protein sequence ID" value="QJA69129.1"/>
    <property type="molecule type" value="Genomic_DNA"/>
</dbReference>
<dbReference type="EMBL" id="MT145168">
    <property type="protein sequence ID" value="QJI04308.1"/>
    <property type="molecule type" value="Genomic_DNA"/>
</dbReference>
<name>A0A6H2A6F6_9ZZZZ</name>
<dbReference type="AlphaFoldDB" id="A0A6H2A6F6"/>
<dbReference type="EMBL" id="MT144584">
    <property type="protein sequence ID" value="QJA55279.1"/>
    <property type="molecule type" value="Genomic_DNA"/>
</dbReference>
<gene>
    <name evidence="2" type="ORF">MM415A05048_0013</name>
    <name evidence="1" type="ORF">TM448A08530_0006</name>
    <name evidence="3" type="ORF">TM448B07375_0003</name>
</gene>